<evidence type="ECO:0000313" key="2">
    <source>
        <dbReference type="EMBL" id="TDL23994.1"/>
    </source>
</evidence>
<dbReference type="InterPro" id="IPR036291">
    <property type="entry name" value="NAD(P)-bd_dom_sf"/>
</dbReference>
<dbReference type="EMBL" id="ML170168">
    <property type="protein sequence ID" value="TDL23994.1"/>
    <property type="molecule type" value="Genomic_DNA"/>
</dbReference>
<organism evidence="2 3">
    <name type="scientific">Rickenella mellea</name>
    <dbReference type="NCBI Taxonomy" id="50990"/>
    <lineage>
        <taxon>Eukaryota</taxon>
        <taxon>Fungi</taxon>
        <taxon>Dikarya</taxon>
        <taxon>Basidiomycota</taxon>
        <taxon>Agaricomycotina</taxon>
        <taxon>Agaricomycetes</taxon>
        <taxon>Hymenochaetales</taxon>
        <taxon>Rickenellaceae</taxon>
        <taxon>Rickenella</taxon>
    </lineage>
</organism>
<accession>A0A4Y7Q8R9</accession>
<keyword evidence="3" id="KW-1185">Reference proteome</keyword>
<keyword evidence="1" id="KW-0560">Oxidoreductase</keyword>
<proteinExistence type="predicted"/>
<evidence type="ECO:0000256" key="1">
    <source>
        <dbReference type="ARBA" id="ARBA00023002"/>
    </source>
</evidence>
<dbReference type="PANTHER" id="PTHR22604">
    <property type="entry name" value="OXIDOREDUCTASES"/>
    <property type="match status" value="1"/>
</dbReference>
<dbReference type="OrthoDB" id="64915at2759"/>
<protein>
    <recommendedName>
        <fullName evidence="4">Gfo/Idh/MocA-like oxidoreductase N-terminal domain-containing protein</fullName>
    </recommendedName>
</protein>
<dbReference type="VEuPathDB" id="FungiDB:BD410DRAFT_131619"/>
<dbReference type="PANTHER" id="PTHR22604:SF105">
    <property type="entry name" value="TRANS-1,2-DIHYDROBENZENE-1,2-DIOL DEHYDROGENASE"/>
    <property type="match status" value="1"/>
</dbReference>
<dbReference type="Proteomes" id="UP000294933">
    <property type="component" value="Unassembled WGS sequence"/>
</dbReference>
<sequence length="155" mass="17541">MHLMLCVSEYLRIAARDKTKAEAFAKKHGIPKHYGGTAGYQGFFQRLDLSRPLNMLLIPHFFPSSAKNFLASEWTEFRMDSEGLADGKHVLLEKTCTDVAQEMQKLVDIAERRGLVLLEASHYLTDTHRPSFPHCSMTRYTMPGLLIAAASLWSL</sequence>
<evidence type="ECO:0008006" key="4">
    <source>
        <dbReference type="Google" id="ProtNLM"/>
    </source>
</evidence>
<dbReference type="GO" id="GO:0016491">
    <property type="term" value="F:oxidoreductase activity"/>
    <property type="evidence" value="ECO:0007669"/>
    <property type="project" value="UniProtKB-KW"/>
</dbReference>
<dbReference type="Gene3D" id="3.40.50.720">
    <property type="entry name" value="NAD(P)-binding Rossmann-like Domain"/>
    <property type="match status" value="1"/>
</dbReference>
<dbReference type="InterPro" id="IPR050984">
    <property type="entry name" value="Gfo/Idh/MocA_domain"/>
</dbReference>
<reference evidence="2 3" key="1">
    <citation type="submission" date="2018-06" db="EMBL/GenBank/DDBJ databases">
        <title>A transcriptomic atlas of mushroom development highlights an independent origin of complex multicellularity.</title>
        <authorList>
            <consortium name="DOE Joint Genome Institute"/>
            <person name="Krizsan K."/>
            <person name="Almasi E."/>
            <person name="Merenyi Z."/>
            <person name="Sahu N."/>
            <person name="Viragh M."/>
            <person name="Koszo T."/>
            <person name="Mondo S."/>
            <person name="Kiss B."/>
            <person name="Balint B."/>
            <person name="Kues U."/>
            <person name="Barry K."/>
            <person name="Hegedus J.C."/>
            <person name="Henrissat B."/>
            <person name="Johnson J."/>
            <person name="Lipzen A."/>
            <person name="Ohm R."/>
            <person name="Nagy I."/>
            <person name="Pangilinan J."/>
            <person name="Yan J."/>
            <person name="Xiong Y."/>
            <person name="Grigoriev I.V."/>
            <person name="Hibbett D.S."/>
            <person name="Nagy L.G."/>
        </authorList>
    </citation>
    <scope>NUCLEOTIDE SEQUENCE [LARGE SCALE GENOMIC DNA]</scope>
    <source>
        <strain evidence="2 3">SZMC22713</strain>
    </source>
</reference>
<dbReference type="AlphaFoldDB" id="A0A4Y7Q8R9"/>
<dbReference type="SUPFAM" id="SSF51735">
    <property type="entry name" value="NAD(P)-binding Rossmann-fold domains"/>
    <property type="match status" value="1"/>
</dbReference>
<dbReference type="STRING" id="50990.A0A4Y7Q8R9"/>
<name>A0A4Y7Q8R9_9AGAM</name>
<evidence type="ECO:0000313" key="3">
    <source>
        <dbReference type="Proteomes" id="UP000294933"/>
    </source>
</evidence>
<gene>
    <name evidence="2" type="ORF">BD410DRAFT_131619</name>
</gene>